<dbReference type="Pfam" id="PF10706">
    <property type="entry name" value="Aminoglyc_resit"/>
    <property type="match status" value="1"/>
</dbReference>
<evidence type="ECO:0000313" key="2">
    <source>
        <dbReference type="Proteomes" id="UP000578112"/>
    </source>
</evidence>
<evidence type="ECO:0000313" key="1">
    <source>
        <dbReference type="EMBL" id="MBB4764157.1"/>
    </source>
</evidence>
<comment type="caution">
    <text evidence="1">The sequence shown here is derived from an EMBL/GenBank/DDBJ whole genome shotgun (WGS) entry which is preliminary data.</text>
</comment>
<keyword evidence="2" id="KW-1185">Reference proteome</keyword>
<dbReference type="AlphaFoldDB" id="A0A7W7I0F4"/>
<evidence type="ECO:0008006" key="3">
    <source>
        <dbReference type="Google" id="ProtNLM"/>
    </source>
</evidence>
<protein>
    <recommendedName>
        <fullName evidence="3">Amino acid transporter</fullName>
    </recommendedName>
</protein>
<name>A0A7W7I0F4_9ACTN</name>
<gene>
    <name evidence="1" type="ORF">BJ971_004713</name>
</gene>
<sequence length="199" mass="22398">MTPDLDAWEAWSPRVIADRLAGIEPAWCVAAGWALDLFRGVQTRPHHDLEIAVPAAGFAQVAPRFGDCDFYTTHDGTVRPATADTLRVSHQTWALERATGKWRLDVFREPHDGDVWIFRRDDRIRRPYADVIRRTPDGIPYLAPEIVLLFKAKSPRDKDEADFRGVLASLDPGARRWLDEALAVISPAHPWRAAIDVSG</sequence>
<dbReference type="InterPro" id="IPR043519">
    <property type="entry name" value="NT_sf"/>
</dbReference>
<accession>A0A7W7I0F4</accession>
<proteinExistence type="predicted"/>
<dbReference type="RefSeq" id="WP_184995378.1">
    <property type="nucleotide sequence ID" value="NZ_BOMK01000069.1"/>
</dbReference>
<dbReference type="Proteomes" id="UP000578112">
    <property type="component" value="Unassembled WGS sequence"/>
</dbReference>
<dbReference type="EMBL" id="JACHNH010000001">
    <property type="protein sequence ID" value="MBB4764157.1"/>
    <property type="molecule type" value="Genomic_DNA"/>
</dbReference>
<reference evidence="1 2" key="1">
    <citation type="submission" date="2020-08" db="EMBL/GenBank/DDBJ databases">
        <title>Sequencing the genomes of 1000 actinobacteria strains.</title>
        <authorList>
            <person name="Klenk H.-P."/>
        </authorList>
    </citation>
    <scope>NUCLEOTIDE SEQUENCE [LARGE SCALE GENOMIC DNA]</scope>
    <source>
        <strain evidence="1 2">DSM 43149</strain>
    </source>
</reference>
<dbReference type="SUPFAM" id="SSF81301">
    <property type="entry name" value="Nucleotidyltransferase"/>
    <property type="match status" value="1"/>
</dbReference>
<dbReference type="Gene3D" id="3.30.460.40">
    <property type="match status" value="1"/>
</dbReference>
<organism evidence="1 2">
    <name type="scientific">Actinoplanes digitatis</name>
    <dbReference type="NCBI Taxonomy" id="1868"/>
    <lineage>
        <taxon>Bacteria</taxon>
        <taxon>Bacillati</taxon>
        <taxon>Actinomycetota</taxon>
        <taxon>Actinomycetes</taxon>
        <taxon>Micromonosporales</taxon>
        <taxon>Micromonosporaceae</taxon>
        <taxon>Actinoplanes</taxon>
    </lineage>
</organism>
<dbReference type="InterPro" id="IPR019646">
    <property type="entry name" value="Aminoglyc_AdlTrfase"/>
</dbReference>